<dbReference type="EMBL" id="JADOXO010000170">
    <property type="protein sequence ID" value="KAF9810509.1"/>
    <property type="molecule type" value="Genomic_DNA"/>
</dbReference>
<dbReference type="Proteomes" id="UP000639403">
    <property type="component" value="Unassembled WGS sequence"/>
</dbReference>
<comment type="caution">
    <text evidence="1">The sequence shown here is derived from an EMBL/GenBank/DDBJ whole genome shotgun (WGS) entry which is preliminary data.</text>
</comment>
<accession>A0A8H7NZF1</accession>
<reference evidence="1" key="2">
    <citation type="journal article" name="Front. Microbiol.">
        <title>Degradative Capacity of Two Strains of Rhodonia placenta: From Phenotype to Genotype.</title>
        <authorList>
            <person name="Kolle M."/>
            <person name="Horta M.A.C."/>
            <person name="Nowrousian M."/>
            <person name="Ohm R.A."/>
            <person name="Benz J.P."/>
            <person name="Pilgard A."/>
        </authorList>
    </citation>
    <scope>NUCLEOTIDE SEQUENCE</scope>
    <source>
        <strain evidence="1">FPRL280</strain>
    </source>
</reference>
<name>A0A8H7NZF1_9APHY</name>
<evidence type="ECO:0000313" key="1">
    <source>
        <dbReference type="EMBL" id="KAF9810509.1"/>
    </source>
</evidence>
<organism evidence="1 2">
    <name type="scientific">Rhodonia placenta</name>
    <dbReference type="NCBI Taxonomy" id="104341"/>
    <lineage>
        <taxon>Eukaryota</taxon>
        <taxon>Fungi</taxon>
        <taxon>Dikarya</taxon>
        <taxon>Basidiomycota</taxon>
        <taxon>Agaricomycotina</taxon>
        <taxon>Agaricomycetes</taxon>
        <taxon>Polyporales</taxon>
        <taxon>Adustoporiaceae</taxon>
        <taxon>Rhodonia</taxon>
    </lineage>
</organism>
<dbReference type="AlphaFoldDB" id="A0A8H7NZF1"/>
<sequence>MTTNIELAISSVLQRGLAISVSNVLLAYLRILGYAPPDATDVSVPHEAVVAFEHALDKEPRATASSRAPFCPLRGLLTAVGTVGKAQAKRAAARRGVASAKGPLDPRTNPSGVILEFADCEPFDVGQHVSEIFHNTHGDFVSDCVNDGSEFLFDVSVSIFQSTSHRVHCQEDNRLAVRLREDESLLF</sequence>
<evidence type="ECO:0000313" key="2">
    <source>
        <dbReference type="Proteomes" id="UP000639403"/>
    </source>
</evidence>
<proteinExistence type="predicted"/>
<gene>
    <name evidence="1" type="ORF">IEO21_06870</name>
</gene>
<protein>
    <submittedName>
        <fullName evidence="1">Uncharacterized protein</fullName>
    </submittedName>
</protein>
<reference evidence="1" key="1">
    <citation type="submission" date="2020-11" db="EMBL/GenBank/DDBJ databases">
        <authorList>
            <person name="Koelle M."/>
            <person name="Horta M.A.C."/>
            <person name="Nowrousian M."/>
            <person name="Ohm R.A."/>
            <person name="Benz P."/>
            <person name="Pilgard A."/>
        </authorList>
    </citation>
    <scope>NUCLEOTIDE SEQUENCE</scope>
    <source>
        <strain evidence="1">FPRL280</strain>
    </source>
</reference>